<dbReference type="Pfam" id="PF03184">
    <property type="entry name" value="DDE_1"/>
    <property type="match status" value="1"/>
</dbReference>
<protein>
    <recommendedName>
        <fullName evidence="1">DDE-1 domain-containing protein</fullName>
    </recommendedName>
</protein>
<proteinExistence type="predicted"/>
<organism evidence="2 3">
    <name type="scientific">Rhinolophus ferrumequinum</name>
    <name type="common">Greater horseshoe bat</name>
    <dbReference type="NCBI Taxonomy" id="59479"/>
    <lineage>
        <taxon>Eukaryota</taxon>
        <taxon>Metazoa</taxon>
        <taxon>Chordata</taxon>
        <taxon>Craniata</taxon>
        <taxon>Vertebrata</taxon>
        <taxon>Euteleostomi</taxon>
        <taxon>Mammalia</taxon>
        <taxon>Eutheria</taxon>
        <taxon>Laurasiatheria</taxon>
        <taxon>Chiroptera</taxon>
        <taxon>Yinpterochiroptera</taxon>
        <taxon>Rhinolophoidea</taxon>
        <taxon>Rhinolophidae</taxon>
        <taxon>Rhinolophinae</taxon>
        <taxon>Rhinolophus</taxon>
    </lineage>
</organism>
<dbReference type="InterPro" id="IPR004875">
    <property type="entry name" value="DDE_SF_endonuclease_dom"/>
</dbReference>
<dbReference type="AlphaFoldDB" id="A0A7J7UJJ7"/>
<feature type="domain" description="DDE-1" evidence="1">
    <location>
        <begin position="60"/>
        <end position="127"/>
    </location>
</feature>
<dbReference type="GO" id="GO:0003676">
    <property type="term" value="F:nucleic acid binding"/>
    <property type="evidence" value="ECO:0007669"/>
    <property type="project" value="InterPro"/>
</dbReference>
<sequence>MGPKHRKSTANVASEKPQEMINLEVKLKVIEDCEDGKLVVVTAHQLGMSHSNIATILKKRKSNLHPNIKVAFLHPNTTSLIQPVDQGVIAALEAYYLRKTFAQAIAATEEDTDAIPEGLQNIYDCIKNFAWVGGDVTKTCTRMNGIWKKTLKRCIHDFRGFVKDEEAAKINEAVCEMANNLNLGVEEDDIENLLDMVPEEWTNELLELKQEHVAKEEARIKKMQKKKRKNPQEN</sequence>
<gene>
    <name evidence="2" type="ORF">mRhiFer1_008568</name>
</gene>
<name>A0A7J7UJJ7_RHIFE</name>
<evidence type="ECO:0000259" key="1">
    <source>
        <dbReference type="Pfam" id="PF03184"/>
    </source>
</evidence>
<evidence type="ECO:0000313" key="3">
    <source>
        <dbReference type="Proteomes" id="UP000585614"/>
    </source>
</evidence>
<comment type="caution">
    <text evidence="2">The sequence shown here is derived from an EMBL/GenBank/DDBJ whole genome shotgun (WGS) entry which is preliminary data.</text>
</comment>
<dbReference type="EMBL" id="JACAGC010000016">
    <property type="protein sequence ID" value="KAF6313043.1"/>
    <property type="molecule type" value="Genomic_DNA"/>
</dbReference>
<evidence type="ECO:0000313" key="2">
    <source>
        <dbReference type="EMBL" id="KAF6313043.1"/>
    </source>
</evidence>
<reference evidence="2 3" key="1">
    <citation type="journal article" date="2020" name="Nature">
        <title>Six reference-quality genomes reveal evolution of bat adaptations.</title>
        <authorList>
            <person name="Jebb D."/>
            <person name="Huang Z."/>
            <person name="Pippel M."/>
            <person name="Hughes G.M."/>
            <person name="Lavrichenko K."/>
            <person name="Devanna P."/>
            <person name="Winkler S."/>
            <person name="Jermiin L.S."/>
            <person name="Skirmuntt E.C."/>
            <person name="Katzourakis A."/>
            <person name="Burkitt-Gray L."/>
            <person name="Ray D.A."/>
            <person name="Sullivan K.A.M."/>
            <person name="Roscito J.G."/>
            <person name="Kirilenko B.M."/>
            <person name="Davalos L.M."/>
            <person name="Corthals A.P."/>
            <person name="Power M.L."/>
            <person name="Jones G."/>
            <person name="Ransome R.D."/>
            <person name="Dechmann D.K.N."/>
            <person name="Locatelli A.G."/>
            <person name="Puechmaille S.J."/>
            <person name="Fedrigo O."/>
            <person name="Jarvis E.D."/>
            <person name="Hiller M."/>
            <person name="Vernes S.C."/>
            <person name="Myers E.W."/>
            <person name="Teeling E.C."/>
        </authorList>
    </citation>
    <scope>NUCLEOTIDE SEQUENCE [LARGE SCALE GENOMIC DNA]</scope>
    <source>
        <strain evidence="2">MRhiFer1</strain>
        <tissue evidence="2">Lung</tissue>
    </source>
</reference>
<accession>A0A7J7UJJ7</accession>
<dbReference type="Proteomes" id="UP000585614">
    <property type="component" value="Unassembled WGS sequence"/>
</dbReference>